<dbReference type="Proteomes" id="UP000635384">
    <property type="component" value="Unassembled WGS sequence"/>
</dbReference>
<feature type="signal peptide" evidence="1">
    <location>
        <begin position="1"/>
        <end position="20"/>
    </location>
</feature>
<dbReference type="PROSITE" id="PS51257">
    <property type="entry name" value="PROKAR_LIPOPROTEIN"/>
    <property type="match status" value="1"/>
</dbReference>
<dbReference type="InterPro" id="IPR029058">
    <property type="entry name" value="AB_hydrolase_fold"/>
</dbReference>
<keyword evidence="3" id="KW-1185">Reference proteome</keyword>
<accession>A0ABR8KNH1</accession>
<evidence type="ECO:0008006" key="4">
    <source>
        <dbReference type="Google" id="ProtNLM"/>
    </source>
</evidence>
<evidence type="ECO:0000313" key="2">
    <source>
        <dbReference type="EMBL" id="MBD2841349.1"/>
    </source>
</evidence>
<reference evidence="2 3" key="1">
    <citation type="submission" date="2020-09" db="EMBL/GenBank/DDBJ databases">
        <authorList>
            <person name="Yoon J.-W."/>
        </authorList>
    </citation>
    <scope>NUCLEOTIDE SEQUENCE [LARGE SCALE GENOMIC DNA]</scope>
    <source>
        <strain evidence="2 3">KMU-140</strain>
    </source>
</reference>
<proteinExistence type="predicted"/>
<dbReference type="SUPFAM" id="SSF53474">
    <property type="entry name" value="alpha/beta-Hydrolases"/>
    <property type="match status" value="1"/>
</dbReference>
<feature type="chain" id="PRO_5047249216" description="Fungal lipase-like domain-containing protein" evidence="1">
    <location>
        <begin position="21"/>
        <end position="304"/>
    </location>
</feature>
<organism evidence="2 3">
    <name type="scientific">Erythrobacter rubeus</name>
    <dbReference type="NCBI Taxonomy" id="2760803"/>
    <lineage>
        <taxon>Bacteria</taxon>
        <taxon>Pseudomonadati</taxon>
        <taxon>Pseudomonadota</taxon>
        <taxon>Alphaproteobacteria</taxon>
        <taxon>Sphingomonadales</taxon>
        <taxon>Erythrobacteraceae</taxon>
        <taxon>Erythrobacter/Porphyrobacter group</taxon>
        <taxon>Erythrobacter</taxon>
    </lineage>
</organism>
<dbReference type="EMBL" id="JACXLC010000001">
    <property type="protein sequence ID" value="MBD2841349.1"/>
    <property type="molecule type" value="Genomic_DNA"/>
</dbReference>
<dbReference type="Gene3D" id="3.40.50.1820">
    <property type="entry name" value="alpha/beta hydrolase"/>
    <property type="match status" value="1"/>
</dbReference>
<dbReference type="RefSeq" id="WP_190786897.1">
    <property type="nucleotide sequence ID" value="NZ_JACXLC010000001.1"/>
</dbReference>
<gene>
    <name evidence="2" type="ORF">IB285_03650</name>
</gene>
<keyword evidence="1" id="KW-0732">Signal</keyword>
<protein>
    <recommendedName>
        <fullName evidence="4">Fungal lipase-like domain-containing protein</fullName>
    </recommendedName>
</protein>
<name>A0ABR8KNH1_9SPHN</name>
<evidence type="ECO:0000256" key="1">
    <source>
        <dbReference type="SAM" id="SignalP"/>
    </source>
</evidence>
<sequence>MLRSAFASLVLLVLSGCVTYPDITQSRSPCRSEPGGWCAFVRDAAVEAYSFAIAATNAYAGDDDTYEDLGPALRKLDRLEIAEEDADKGFGYEIFEQLGPPDSLGERKPIARILAFRGTDFDGFTDIFYGTLRDDQIEIALRYFELERERWGDDPTWIVTGHSLGGALATEVSIKYPSVKAYMFNTSPFYNGDAMTNDVRRTVINERGEFLRRVSKFSLAPAADEYVINCAPEAGRFTKHKVRPLADCITWIAAYASEDAGAVVAANGVAKPAVECGAADKPHPGTAYRPIAPCIHQSRIEEDD</sequence>
<comment type="caution">
    <text evidence="2">The sequence shown here is derived from an EMBL/GenBank/DDBJ whole genome shotgun (WGS) entry which is preliminary data.</text>
</comment>
<evidence type="ECO:0000313" key="3">
    <source>
        <dbReference type="Proteomes" id="UP000635384"/>
    </source>
</evidence>